<dbReference type="Proteomes" id="UP000534870">
    <property type="component" value="Unassembled WGS sequence"/>
</dbReference>
<gene>
    <name evidence="1" type="ORF">HUK84_21550</name>
</gene>
<name>A0A7Y7M970_9PROT</name>
<feature type="non-terminal residue" evidence="1">
    <location>
        <position position="69"/>
    </location>
</feature>
<organism evidence="1 2">
    <name type="scientific">Nguyenibacter vanlangensis</name>
    <dbReference type="NCBI Taxonomy" id="1216886"/>
    <lineage>
        <taxon>Bacteria</taxon>
        <taxon>Pseudomonadati</taxon>
        <taxon>Pseudomonadota</taxon>
        <taxon>Alphaproteobacteria</taxon>
        <taxon>Acetobacterales</taxon>
        <taxon>Acetobacteraceae</taxon>
        <taxon>Nguyenibacter</taxon>
    </lineage>
</organism>
<dbReference type="Gene3D" id="3.30.1490.20">
    <property type="entry name" value="ATP-grasp fold, A domain"/>
    <property type="match status" value="1"/>
</dbReference>
<accession>A0A7Y7M970</accession>
<sequence>MPPDPISTHPIPAVPIQVAPIPVDAIPVIEPGVLPPPDGAVAQLGGKAFNLMRLAAAGLPVPPGFVLPT</sequence>
<comment type="caution">
    <text evidence="1">The sequence shown here is derived from an EMBL/GenBank/DDBJ whole genome shotgun (WGS) entry which is preliminary data.</text>
</comment>
<dbReference type="RefSeq" id="WP_218064500.1">
    <property type="nucleotide sequence ID" value="NZ_JABXXP010001111.1"/>
</dbReference>
<protein>
    <submittedName>
        <fullName evidence="1">Uncharacterized protein</fullName>
    </submittedName>
</protein>
<evidence type="ECO:0000313" key="1">
    <source>
        <dbReference type="EMBL" id="NVN13691.1"/>
    </source>
</evidence>
<reference evidence="1 2" key="1">
    <citation type="submission" date="2020-06" db="EMBL/GenBank/DDBJ databases">
        <title>Description of novel acetic acid bacteria.</title>
        <authorList>
            <person name="Sombolestani A."/>
        </authorList>
    </citation>
    <scope>NUCLEOTIDE SEQUENCE [LARGE SCALE GENOMIC DNA]</scope>
    <source>
        <strain evidence="1 2">LMG 31431</strain>
    </source>
</reference>
<dbReference type="EMBL" id="JABXXP010001111">
    <property type="protein sequence ID" value="NVN13691.1"/>
    <property type="molecule type" value="Genomic_DNA"/>
</dbReference>
<dbReference type="GO" id="GO:0005524">
    <property type="term" value="F:ATP binding"/>
    <property type="evidence" value="ECO:0007669"/>
    <property type="project" value="InterPro"/>
</dbReference>
<dbReference type="SUPFAM" id="SSF56059">
    <property type="entry name" value="Glutathione synthetase ATP-binding domain-like"/>
    <property type="match status" value="1"/>
</dbReference>
<dbReference type="AlphaFoldDB" id="A0A7Y7M970"/>
<evidence type="ECO:0000313" key="2">
    <source>
        <dbReference type="Proteomes" id="UP000534870"/>
    </source>
</evidence>
<proteinExistence type="predicted"/>
<dbReference type="InterPro" id="IPR013815">
    <property type="entry name" value="ATP_grasp_subdomain_1"/>
</dbReference>